<sequence length="88" mass="9055">MVVGIALFVLGLAGVAWGAMFLFNVRGAADKAAARRNAVRAVTAARTMDLGLAEPSQLGAWFFRLMGGIVLLGSPLLALAGLVIATLD</sequence>
<dbReference type="AlphaFoldDB" id="A0A4U5WUZ4"/>
<keyword evidence="1" id="KW-0472">Membrane</keyword>
<proteinExistence type="predicted"/>
<protein>
    <recommendedName>
        <fullName evidence="4">Type II secretion system F family protein</fullName>
    </recommendedName>
</protein>
<keyword evidence="1" id="KW-0812">Transmembrane</keyword>
<accession>A0A4U5WUZ4</accession>
<evidence type="ECO:0000313" key="2">
    <source>
        <dbReference type="EMBL" id="TKT06050.1"/>
    </source>
</evidence>
<evidence type="ECO:0000313" key="3">
    <source>
        <dbReference type="Proteomes" id="UP000308632"/>
    </source>
</evidence>
<dbReference type="RefSeq" id="WP_137303574.1">
    <property type="nucleotide sequence ID" value="NZ_BMVD01000006.1"/>
</dbReference>
<keyword evidence="1" id="KW-1133">Transmembrane helix</keyword>
<gene>
    <name evidence="2" type="ORF">E4U92_30020</name>
</gene>
<evidence type="ECO:0000256" key="1">
    <source>
        <dbReference type="SAM" id="Phobius"/>
    </source>
</evidence>
<organism evidence="2 3">
    <name type="scientific">Streptomyces galbus</name>
    <dbReference type="NCBI Taxonomy" id="33898"/>
    <lineage>
        <taxon>Bacteria</taxon>
        <taxon>Bacillati</taxon>
        <taxon>Actinomycetota</taxon>
        <taxon>Actinomycetes</taxon>
        <taxon>Kitasatosporales</taxon>
        <taxon>Streptomycetaceae</taxon>
        <taxon>Streptomyces</taxon>
    </lineage>
</organism>
<name>A0A4U5WUZ4_STRGB</name>
<reference evidence="2 3" key="1">
    <citation type="submission" date="2019-04" db="EMBL/GenBank/DDBJ databases">
        <title>Streptomyces lasaliensis sp.nov., an Actinomycete isolated from soil which produces the polyether antibiotic lasalocid.</title>
        <authorList>
            <person name="Erwin G."/>
            <person name="Haber C."/>
        </authorList>
    </citation>
    <scope>NUCLEOTIDE SEQUENCE [LARGE SCALE GENOMIC DNA]</scope>
    <source>
        <strain evidence="2 3">DSM 40089</strain>
    </source>
</reference>
<dbReference type="Proteomes" id="UP000308632">
    <property type="component" value="Unassembled WGS sequence"/>
</dbReference>
<feature type="transmembrane region" description="Helical" evidence="1">
    <location>
        <begin position="61"/>
        <end position="87"/>
    </location>
</feature>
<evidence type="ECO:0008006" key="4">
    <source>
        <dbReference type="Google" id="ProtNLM"/>
    </source>
</evidence>
<comment type="caution">
    <text evidence="2">The sequence shown here is derived from an EMBL/GenBank/DDBJ whole genome shotgun (WGS) entry which is preliminary data.</text>
</comment>
<dbReference type="EMBL" id="SZPR01000027">
    <property type="protein sequence ID" value="TKT06050.1"/>
    <property type="molecule type" value="Genomic_DNA"/>
</dbReference>